<dbReference type="PROSITE" id="PS50977">
    <property type="entry name" value="HTH_TETR_2"/>
    <property type="match status" value="1"/>
</dbReference>
<keyword evidence="1 2" id="KW-0238">DNA-binding</keyword>
<evidence type="ECO:0000256" key="1">
    <source>
        <dbReference type="ARBA" id="ARBA00023125"/>
    </source>
</evidence>
<feature type="DNA-binding region" description="H-T-H motif" evidence="2">
    <location>
        <begin position="33"/>
        <end position="52"/>
    </location>
</feature>
<name>A0A919BRT3_9GAMM</name>
<reference evidence="4" key="1">
    <citation type="journal article" date="2014" name="Int. J. Syst. Evol. Microbiol.">
        <title>Complete genome sequence of Corynebacterium casei LMG S-19264T (=DSM 44701T), isolated from a smear-ripened cheese.</title>
        <authorList>
            <consortium name="US DOE Joint Genome Institute (JGI-PGF)"/>
            <person name="Walter F."/>
            <person name="Albersmeier A."/>
            <person name="Kalinowski J."/>
            <person name="Ruckert C."/>
        </authorList>
    </citation>
    <scope>NUCLEOTIDE SEQUENCE</scope>
    <source>
        <strain evidence="4">KCTC 42731</strain>
    </source>
</reference>
<dbReference type="SUPFAM" id="SSF46689">
    <property type="entry name" value="Homeodomain-like"/>
    <property type="match status" value="1"/>
</dbReference>
<feature type="domain" description="HTH tetR-type" evidence="3">
    <location>
        <begin position="10"/>
        <end position="70"/>
    </location>
</feature>
<proteinExistence type="predicted"/>
<evidence type="ECO:0000256" key="2">
    <source>
        <dbReference type="PROSITE-ProRule" id="PRU00335"/>
    </source>
</evidence>
<dbReference type="Gene3D" id="1.10.357.10">
    <property type="entry name" value="Tetracycline Repressor, domain 2"/>
    <property type="match status" value="1"/>
</dbReference>
<dbReference type="RefSeq" id="WP_189774155.1">
    <property type="nucleotide sequence ID" value="NZ_BNCK01000011.1"/>
</dbReference>
<dbReference type="InterPro" id="IPR009057">
    <property type="entry name" value="Homeodomain-like_sf"/>
</dbReference>
<dbReference type="PRINTS" id="PR00455">
    <property type="entry name" value="HTHTETR"/>
</dbReference>
<dbReference type="EMBL" id="BNCK01000011">
    <property type="protein sequence ID" value="GHG05507.1"/>
    <property type="molecule type" value="Genomic_DNA"/>
</dbReference>
<comment type="caution">
    <text evidence="4">The sequence shown here is derived from an EMBL/GenBank/DDBJ whole genome shotgun (WGS) entry which is preliminary data.</text>
</comment>
<accession>A0A919BRT3</accession>
<dbReference type="AlphaFoldDB" id="A0A919BRT3"/>
<organism evidence="4 5">
    <name type="scientific">Thalassotalea marina</name>
    <dbReference type="NCBI Taxonomy" id="1673741"/>
    <lineage>
        <taxon>Bacteria</taxon>
        <taxon>Pseudomonadati</taxon>
        <taxon>Pseudomonadota</taxon>
        <taxon>Gammaproteobacteria</taxon>
        <taxon>Alteromonadales</taxon>
        <taxon>Colwelliaceae</taxon>
        <taxon>Thalassotalea</taxon>
    </lineage>
</organism>
<sequence length="243" mass="27535">MAPAPKFSHEEQEELILNAAAECILETTVIDFTMSSISKAAGLSMGSIYKHVQCKEDIIFALATRVFQARRKIFQKILLMDEGLTTPEKIIALTLLSPKKIQLYPFDSDLESFSANEIVISRASALWTDRMIKSYEECENIFNKYMHQAAYDGELKLNGNTQQTIDEINLGCWALNEGFQYVDRIIQIRNISEGTDSLKEAASLDAPVVRNMKRLLNSYTWRQQLDDQGIEKAAAILIKFGLR</sequence>
<dbReference type="InterPro" id="IPR001647">
    <property type="entry name" value="HTH_TetR"/>
</dbReference>
<dbReference type="Pfam" id="PF00440">
    <property type="entry name" value="TetR_N"/>
    <property type="match status" value="1"/>
</dbReference>
<evidence type="ECO:0000313" key="4">
    <source>
        <dbReference type="EMBL" id="GHG05507.1"/>
    </source>
</evidence>
<keyword evidence="5" id="KW-1185">Reference proteome</keyword>
<dbReference type="GO" id="GO:0003677">
    <property type="term" value="F:DNA binding"/>
    <property type="evidence" value="ECO:0007669"/>
    <property type="project" value="UniProtKB-UniRule"/>
</dbReference>
<protein>
    <recommendedName>
        <fullName evidence="3">HTH tetR-type domain-containing protein</fullName>
    </recommendedName>
</protein>
<evidence type="ECO:0000313" key="5">
    <source>
        <dbReference type="Proteomes" id="UP000623842"/>
    </source>
</evidence>
<gene>
    <name evidence="4" type="ORF">GCM10017161_38910</name>
</gene>
<evidence type="ECO:0000259" key="3">
    <source>
        <dbReference type="PROSITE" id="PS50977"/>
    </source>
</evidence>
<reference evidence="4" key="2">
    <citation type="submission" date="2020-09" db="EMBL/GenBank/DDBJ databases">
        <authorList>
            <person name="Sun Q."/>
            <person name="Kim S."/>
        </authorList>
    </citation>
    <scope>NUCLEOTIDE SEQUENCE</scope>
    <source>
        <strain evidence="4">KCTC 42731</strain>
    </source>
</reference>
<dbReference type="Proteomes" id="UP000623842">
    <property type="component" value="Unassembled WGS sequence"/>
</dbReference>